<keyword evidence="2 3" id="KW-0040">ANK repeat</keyword>
<dbReference type="Pfam" id="PF00023">
    <property type="entry name" value="Ank"/>
    <property type="match status" value="1"/>
</dbReference>
<evidence type="ECO:0000256" key="1">
    <source>
        <dbReference type="ARBA" id="ARBA00022737"/>
    </source>
</evidence>
<dbReference type="PANTHER" id="PTHR24180">
    <property type="entry name" value="CYCLIN-DEPENDENT KINASE INHIBITOR 2C-RELATED"/>
    <property type="match status" value="1"/>
</dbReference>
<gene>
    <name evidence="5" type="ORF">QQZ08_009612</name>
</gene>
<dbReference type="SUPFAM" id="SSF48403">
    <property type="entry name" value="Ankyrin repeat"/>
    <property type="match status" value="1"/>
</dbReference>
<proteinExistence type="predicted"/>
<evidence type="ECO:0000313" key="6">
    <source>
        <dbReference type="Proteomes" id="UP001498421"/>
    </source>
</evidence>
<sequence>MAFSSQAIDNTLFPGLHYDKLGKFLFRSYEAPGSLQNERFVMLYDLGSKAKIRESALNDPEDLVPPPVQGLDPVPSTPKLMFLRGFPSPGWLNSIGARYTVDPEYYLRHMPISSSPVRGNTHNAQPPSLPNTIELAFFSVGDWDSSRSELSLQKLREECNKSFLAYMEDLQVRGLPVCSPVVRCFHVHDKDRFSIQQRITIHFIQKNSTWILLVWNDAGADLCCTAKGPWKEAQEKLCWRVRLRPIVQHRQHLALRSRRHSSHHVPRSTSGQASKDSLPQTASWLCYKYGQFMNAELMKQDAFYALHDVFLFAAASQFQFLAAMDSKLSQLVMSTEEDALHEIQLIKSIMEENQSSLQSNLSLIRARGGRDWARVSPSAQSSSSPDVNDELYSEAERAALHVEDEFRRLEDLCARITLRCKDGISACLDRAIQNQALRTIQLSEAMKKLAILAYFFAPMSLTASIFNITFVEFPNTLHLWLCYCVIIKLLLEKGAKIEAKDSWHGRTLLSWAARNGHEIIVKLLLEKVESKDRSGRTPLSWAAGSGHKAIVKLLLEKGTNVKAKDKHGWTPLSWAAENGHEATVKLLLEKGANVEAKGEHSRMLLSQAAGNGHEAIVKLLQRKSQ</sequence>
<dbReference type="SMART" id="SM00248">
    <property type="entry name" value="ANK"/>
    <property type="match status" value="3"/>
</dbReference>
<dbReference type="Gene3D" id="1.20.58.340">
    <property type="entry name" value="Magnesium transport protein CorA, transmembrane region"/>
    <property type="match status" value="1"/>
</dbReference>
<name>A0ABR1HMD9_9HYPO</name>
<feature type="repeat" description="ANK" evidence="3">
    <location>
        <begin position="567"/>
        <end position="599"/>
    </location>
</feature>
<reference evidence="5 6" key="1">
    <citation type="journal article" date="2025" name="Microbiol. Resour. Announc.">
        <title>Draft genome sequences for Neonectria magnoliae and Neonectria punicea, canker pathogens of Liriodendron tulipifera and Acer saccharum in West Virginia.</title>
        <authorList>
            <person name="Petronek H.M."/>
            <person name="Kasson M.T."/>
            <person name="Metheny A.M."/>
            <person name="Stauder C.M."/>
            <person name="Lovett B."/>
            <person name="Lynch S.C."/>
            <person name="Garnas J.R."/>
            <person name="Kasson L.R."/>
            <person name="Stajich J.E."/>
        </authorList>
    </citation>
    <scope>NUCLEOTIDE SEQUENCE [LARGE SCALE GENOMIC DNA]</scope>
    <source>
        <strain evidence="5 6">NRRL 64651</strain>
    </source>
</reference>
<feature type="compositionally biased region" description="Basic residues" evidence="4">
    <location>
        <begin position="255"/>
        <end position="266"/>
    </location>
</feature>
<dbReference type="Pfam" id="PF12796">
    <property type="entry name" value="Ank_2"/>
    <property type="match status" value="1"/>
</dbReference>
<dbReference type="PROSITE" id="PS50088">
    <property type="entry name" value="ANK_REPEAT"/>
    <property type="match status" value="2"/>
</dbReference>
<feature type="region of interest" description="Disordered" evidence="4">
    <location>
        <begin position="255"/>
        <end position="276"/>
    </location>
</feature>
<dbReference type="Gene3D" id="1.25.40.20">
    <property type="entry name" value="Ankyrin repeat-containing domain"/>
    <property type="match status" value="3"/>
</dbReference>
<evidence type="ECO:0000256" key="3">
    <source>
        <dbReference type="PROSITE-ProRule" id="PRU00023"/>
    </source>
</evidence>
<feature type="repeat" description="ANK" evidence="3">
    <location>
        <begin position="534"/>
        <end position="566"/>
    </location>
</feature>
<dbReference type="EMBL" id="JAZAVK010000112">
    <property type="protein sequence ID" value="KAK7422144.1"/>
    <property type="molecule type" value="Genomic_DNA"/>
</dbReference>
<dbReference type="PANTHER" id="PTHR24180:SF45">
    <property type="entry name" value="POLY [ADP-RIBOSE] POLYMERASE TANKYRASE"/>
    <property type="match status" value="1"/>
</dbReference>
<protein>
    <submittedName>
        <fullName evidence="5">Uncharacterized protein</fullName>
    </submittedName>
</protein>
<keyword evidence="1" id="KW-0677">Repeat</keyword>
<organism evidence="5 6">
    <name type="scientific">Neonectria magnoliae</name>
    <dbReference type="NCBI Taxonomy" id="2732573"/>
    <lineage>
        <taxon>Eukaryota</taxon>
        <taxon>Fungi</taxon>
        <taxon>Dikarya</taxon>
        <taxon>Ascomycota</taxon>
        <taxon>Pezizomycotina</taxon>
        <taxon>Sordariomycetes</taxon>
        <taxon>Hypocreomycetidae</taxon>
        <taxon>Hypocreales</taxon>
        <taxon>Nectriaceae</taxon>
        <taxon>Neonectria</taxon>
    </lineage>
</organism>
<keyword evidence="6" id="KW-1185">Reference proteome</keyword>
<evidence type="ECO:0000313" key="5">
    <source>
        <dbReference type="EMBL" id="KAK7422144.1"/>
    </source>
</evidence>
<dbReference type="PRINTS" id="PR01415">
    <property type="entry name" value="ANKYRIN"/>
</dbReference>
<dbReference type="PROSITE" id="PS50297">
    <property type="entry name" value="ANK_REP_REGION"/>
    <property type="match status" value="2"/>
</dbReference>
<comment type="caution">
    <text evidence="5">The sequence shown here is derived from an EMBL/GenBank/DDBJ whole genome shotgun (WGS) entry which is preliminary data.</text>
</comment>
<dbReference type="InterPro" id="IPR036770">
    <property type="entry name" value="Ankyrin_rpt-contain_sf"/>
</dbReference>
<evidence type="ECO:0000256" key="2">
    <source>
        <dbReference type="ARBA" id="ARBA00023043"/>
    </source>
</evidence>
<dbReference type="InterPro" id="IPR002110">
    <property type="entry name" value="Ankyrin_rpt"/>
</dbReference>
<evidence type="ECO:0000256" key="4">
    <source>
        <dbReference type="SAM" id="MobiDB-lite"/>
    </source>
</evidence>
<dbReference type="InterPro" id="IPR051637">
    <property type="entry name" value="Ank_repeat_dom-contain_49"/>
</dbReference>
<dbReference type="Proteomes" id="UP001498421">
    <property type="component" value="Unassembled WGS sequence"/>
</dbReference>
<accession>A0ABR1HMD9</accession>